<keyword evidence="2" id="KW-1185">Reference proteome</keyword>
<comment type="caution">
    <text evidence="1">The sequence shown here is derived from an EMBL/GenBank/DDBJ whole genome shotgun (WGS) entry which is preliminary data.</text>
</comment>
<dbReference type="EMBL" id="MJIL01000099">
    <property type="protein sequence ID" value="OLQ70159.1"/>
    <property type="molecule type" value="Genomic_DNA"/>
</dbReference>
<organism evidence="1 2">
    <name type="scientific">Photobacterium proteolyticum</name>
    <dbReference type="NCBI Taxonomy" id="1903952"/>
    <lineage>
        <taxon>Bacteria</taxon>
        <taxon>Pseudomonadati</taxon>
        <taxon>Pseudomonadota</taxon>
        <taxon>Gammaproteobacteria</taxon>
        <taxon>Vibrionales</taxon>
        <taxon>Vibrionaceae</taxon>
        <taxon>Photobacterium</taxon>
    </lineage>
</organism>
<protein>
    <submittedName>
        <fullName evidence="1">Uncharacterized protein</fullName>
    </submittedName>
</protein>
<accession>A0A1Q9G7E7</accession>
<dbReference type="STRING" id="1903952.BIT28_10950"/>
<evidence type="ECO:0000313" key="2">
    <source>
        <dbReference type="Proteomes" id="UP000186905"/>
    </source>
</evidence>
<evidence type="ECO:0000313" key="1">
    <source>
        <dbReference type="EMBL" id="OLQ70159.1"/>
    </source>
</evidence>
<proteinExistence type="predicted"/>
<gene>
    <name evidence="1" type="ORF">BIT28_10950</name>
</gene>
<dbReference type="AlphaFoldDB" id="A0A1Q9G7E7"/>
<name>A0A1Q9G7E7_9GAMM</name>
<dbReference type="OrthoDB" id="5916782at2"/>
<reference evidence="1 2" key="1">
    <citation type="submission" date="2016-09" db="EMBL/GenBank/DDBJ databases">
        <title>Photobacterium proteolyticum sp. nov. a protease producing bacterium isolated from ocean sediments of Laizhou Bay.</title>
        <authorList>
            <person name="Li Y."/>
        </authorList>
    </citation>
    <scope>NUCLEOTIDE SEQUENCE [LARGE SCALE GENOMIC DNA]</scope>
    <source>
        <strain evidence="1 2">13-12</strain>
    </source>
</reference>
<dbReference type="Proteomes" id="UP000186905">
    <property type="component" value="Unassembled WGS sequence"/>
</dbReference>
<sequence length="142" mass="16164">MLSDKKAEDFDSINEYINHLRNEVTLDKEKFNSLDEKELLARSAIGASITLKGINEKLDTVVTTEFMAEVAKQQLTAEEIIGTIKVYKEKELNISDYELYLNDELSIDESDKHSDALVSAYQKLEPELTFEQIEDKVMGLKG</sequence>